<dbReference type="EMBL" id="JADKBR010000004">
    <property type="protein sequence ID" value="MBK8889974.1"/>
    <property type="molecule type" value="Genomic_DNA"/>
</dbReference>
<name>A0A9D7LMZ0_9RHOO</name>
<dbReference type="AlphaFoldDB" id="A0A9D7LMZ0"/>
<comment type="caution">
    <text evidence="1">The sequence shown here is derived from an EMBL/GenBank/DDBJ whole genome shotgun (WGS) entry which is preliminary data.</text>
</comment>
<proteinExistence type="predicted"/>
<gene>
    <name evidence="1" type="ORF">IPN75_06050</name>
</gene>
<organism evidence="1 2">
    <name type="scientific">Candidatus Dechloromonas phosphorivorans</name>
    <dbReference type="NCBI Taxonomy" id="2899244"/>
    <lineage>
        <taxon>Bacteria</taxon>
        <taxon>Pseudomonadati</taxon>
        <taxon>Pseudomonadota</taxon>
        <taxon>Betaproteobacteria</taxon>
        <taxon>Rhodocyclales</taxon>
        <taxon>Azonexaceae</taxon>
        <taxon>Dechloromonas</taxon>
    </lineage>
</organism>
<protein>
    <submittedName>
        <fullName evidence="1">Uncharacterized protein</fullName>
    </submittedName>
</protein>
<accession>A0A9D7LMZ0</accession>
<evidence type="ECO:0000313" key="2">
    <source>
        <dbReference type="Proteomes" id="UP000808146"/>
    </source>
</evidence>
<dbReference type="Proteomes" id="UP000808146">
    <property type="component" value="Unassembled WGS sequence"/>
</dbReference>
<evidence type="ECO:0000313" key="1">
    <source>
        <dbReference type="EMBL" id="MBK8889974.1"/>
    </source>
</evidence>
<sequence>MVDRSNAHIQRALLNLIGFWRRSGDHDCRARTMIFVDAVLSQQCRPQTLSAAVRSALGKPLRRAAALTQLALVGALACIPVERRHLPSALLWQSTSGPRQETLTLLDEVCNGHSEPLPYDFLATQPAVAAARIQPFLPGLQSAAYFPLDTEGDAHWSLLIALASNWLEEGRYAQVLCAHLDTWAESTTGHWLALAGAPLASSQATLQLRTMTIPGALADTPGFPEHLASWLKQASTPALVLESPRARRLAVEFTRI</sequence>
<reference evidence="1" key="1">
    <citation type="submission" date="2020-10" db="EMBL/GenBank/DDBJ databases">
        <title>Connecting structure to function with the recovery of over 1000 high-quality activated sludge metagenome-assembled genomes encoding full-length rRNA genes using long-read sequencing.</title>
        <authorList>
            <person name="Singleton C.M."/>
            <person name="Petriglieri F."/>
            <person name="Kristensen J.M."/>
            <person name="Kirkegaard R.H."/>
            <person name="Michaelsen T.Y."/>
            <person name="Andersen M.H."/>
            <person name="Karst S.M."/>
            <person name="Dueholm M.S."/>
            <person name="Nielsen P.H."/>
            <person name="Albertsen M."/>
        </authorList>
    </citation>
    <scope>NUCLEOTIDE SEQUENCE</scope>
    <source>
        <strain evidence="1">OdNE_18-Q3-R46-58_BAT3C.305</strain>
    </source>
</reference>